<dbReference type="RefSeq" id="XP_013758775.1">
    <property type="nucleotide sequence ID" value="XM_013903321.1"/>
</dbReference>
<organism evidence="11 12">
    <name type="scientific">Thecamonas trahens ATCC 50062</name>
    <dbReference type="NCBI Taxonomy" id="461836"/>
    <lineage>
        <taxon>Eukaryota</taxon>
        <taxon>Apusozoa</taxon>
        <taxon>Apusomonadida</taxon>
        <taxon>Apusomonadidae</taxon>
        <taxon>Thecamonas</taxon>
    </lineage>
</organism>
<name>A0A0L0D811_THETB</name>
<dbReference type="GO" id="GO:0001193">
    <property type="term" value="P:maintenance of transcriptional fidelity during transcription elongation by RNA polymerase II"/>
    <property type="evidence" value="ECO:0007669"/>
    <property type="project" value="TreeGrafter"/>
</dbReference>
<feature type="zinc finger region" description="C4-type" evidence="8">
    <location>
        <begin position="4"/>
        <end position="32"/>
    </location>
</feature>
<keyword evidence="6 9" id="KW-0804">Transcription</keyword>
<accession>A0A0L0D811</accession>
<gene>
    <name evidence="11" type="ORF">AMSG_04435</name>
</gene>
<dbReference type="GO" id="GO:0006283">
    <property type="term" value="P:transcription-coupled nucleotide-excision repair"/>
    <property type="evidence" value="ECO:0007669"/>
    <property type="project" value="TreeGrafter"/>
</dbReference>
<dbReference type="OrthoDB" id="282270at2759"/>
<dbReference type="GO" id="GO:0008270">
    <property type="term" value="F:zinc ion binding"/>
    <property type="evidence" value="ECO:0007669"/>
    <property type="project" value="UniProtKB-KW"/>
</dbReference>
<dbReference type="InterPro" id="IPR034012">
    <property type="entry name" value="Zn_ribbon_RPB9_C"/>
</dbReference>
<feature type="binding site" evidence="7">
    <location>
        <position position="4"/>
    </location>
    <ligand>
        <name>Zn(2+)</name>
        <dbReference type="ChEBI" id="CHEBI:29105"/>
        <label>1</label>
    </ligand>
</feature>
<evidence type="ECO:0000256" key="2">
    <source>
        <dbReference type="ARBA" id="ARBA00022723"/>
    </source>
</evidence>
<dbReference type="GeneID" id="25563978"/>
<dbReference type="STRING" id="461836.A0A0L0D811"/>
<dbReference type="PROSITE" id="PS51133">
    <property type="entry name" value="ZF_TFIIS_2"/>
    <property type="match status" value="1"/>
</dbReference>
<keyword evidence="2 7" id="KW-0479">Metal-binding</keyword>
<keyword evidence="6 9" id="KW-0240">DNA-directed RNA polymerase</keyword>
<evidence type="ECO:0000256" key="6">
    <source>
        <dbReference type="PIRNR" id="PIRNR005586"/>
    </source>
</evidence>
<evidence type="ECO:0000256" key="9">
    <source>
        <dbReference type="RuleBase" id="RU003474"/>
    </source>
</evidence>
<sequence>MEFCVECNNLLHPKCSQDNDGQFVLNLECMTCDFVGPASSMKVFTRKVVRRAEDTASQITDEVISDPTLPRSFQTKCASCGGEEAVFFQSHIKTGDTMTLFFVCCNEECKNRWTM</sequence>
<feature type="binding site" evidence="7">
    <location>
        <position position="109"/>
    </location>
    <ligand>
        <name>Zn(2+)</name>
        <dbReference type="ChEBI" id="CHEBI:29105"/>
        <label>2</label>
    </ligand>
</feature>
<dbReference type="Pfam" id="PF01096">
    <property type="entry name" value="Zn_ribbon_TFIIS"/>
    <property type="match status" value="1"/>
</dbReference>
<keyword evidence="12" id="KW-1185">Reference proteome</keyword>
<proteinExistence type="inferred from homology"/>
<dbReference type="GO" id="GO:0005730">
    <property type="term" value="C:nucleolus"/>
    <property type="evidence" value="ECO:0007669"/>
    <property type="project" value="UniProtKB-SubCell"/>
</dbReference>
<feature type="binding site" evidence="7">
    <location>
        <position position="32"/>
    </location>
    <ligand>
        <name>Zn(2+)</name>
        <dbReference type="ChEBI" id="CHEBI:29105"/>
        <label>1</label>
    </ligand>
</feature>
<feature type="binding site" evidence="7">
    <location>
        <position position="80"/>
    </location>
    <ligand>
        <name>Zn(2+)</name>
        <dbReference type="ChEBI" id="CHEBI:29105"/>
        <label>2</label>
    </ligand>
</feature>
<dbReference type="GO" id="GO:0003676">
    <property type="term" value="F:nucleic acid binding"/>
    <property type="evidence" value="ECO:0007669"/>
    <property type="project" value="InterPro"/>
</dbReference>
<feature type="binding site" evidence="7">
    <location>
        <position position="29"/>
    </location>
    <ligand>
        <name>Zn(2+)</name>
        <dbReference type="ChEBI" id="CHEBI:29105"/>
        <label>1</label>
    </ligand>
</feature>
<dbReference type="PANTHER" id="PTHR11239">
    <property type="entry name" value="DNA-DIRECTED RNA POLYMERASE"/>
    <property type="match status" value="1"/>
</dbReference>
<feature type="binding site" evidence="7">
    <location>
        <position position="7"/>
    </location>
    <ligand>
        <name>Zn(2+)</name>
        <dbReference type="ChEBI" id="CHEBI:29105"/>
        <label>1</label>
    </ligand>
</feature>
<evidence type="ECO:0000313" key="12">
    <source>
        <dbReference type="Proteomes" id="UP000054408"/>
    </source>
</evidence>
<feature type="binding site" evidence="7">
    <location>
        <position position="77"/>
    </location>
    <ligand>
        <name>Zn(2+)</name>
        <dbReference type="ChEBI" id="CHEBI:29105"/>
        <label>2</label>
    </ligand>
</feature>
<evidence type="ECO:0000256" key="4">
    <source>
        <dbReference type="ARBA" id="ARBA00022833"/>
    </source>
</evidence>
<dbReference type="GO" id="GO:0006367">
    <property type="term" value="P:transcription initiation at RNA polymerase II promoter"/>
    <property type="evidence" value="ECO:0007669"/>
    <property type="project" value="TreeGrafter"/>
</dbReference>
<dbReference type="SMART" id="SM00440">
    <property type="entry name" value="ZnF_C2C2"/>
    <property type="match status" value="1"/>
</dbReference>
<comment type="subcellular location">
    <subcellularLocation>
        <location evidence="1">Nucleus</location>
        <location evidence="1">Nucleolus</location>
    </subcellularLocation>
</comment>
<keyword evidence="4 7" id="KW-0862">Zinc</keyword>
<dbReference type="Proteomes" id="UP000054408">
    <property type="component" value="Unassembled WGS sequence"/>
</dbReference>
<dbReference type="eggNOG" id="KOG2691">
    <property type="taxonomic scope" value="Eukaryota"/>
</dbReference>
<protein>
    <recommendedName>
        <fullName evidence="6">DNA-directed RNA polymerase subunit</fullName>
    </recommendedName>
</protein>
<evidence type="ECO:0000256" key="7">
    <source>
        <dbReference type="PIRSR" id="PIRSR005586-1"/>
    </source>
</evidence>
<dbReference type="PIRSF" id="PIRSF005586">
    <property type="entry name" value="RNApol_RpoM"/>
    <property type="match status" value="1"/>
</dbReference>
<evidence type="ECO:0000256" key="8">
    <source>
        <dbReference type="PIRSR" id="PIRSR005586-2"/>
    </source>
</evidence>
<reference evidence="11 12" key="1">
    <citation type="submission" date="2010-05" db="EMBL/GenBank/DDBJ databases">
        <title>The Genome Sequence of Thecamonas trahens ATCC 50062.</title>
        <authorList>
            <consortium name="The Broad Institute Genome Sequencing Platform"/>
            <person name="Russ C."/>
            <person name="Cuomo C."/>
            <person name="Shea T."/>
            <person name="Young S.K."/>
            <person name="Zeng Q."/>
            <person name="Koehrsen M."/>
            <person name="Haas B."/>
            <person name="Borodovsky M."/>
            <person name="Guigo R."/>
            <person name="Alvarado L."/>
            <person name="Berlin A."/>
            <person name="Bochicchio J."/>
            <person name="Borenstein D."/>
            <person name="Chapman S."/>
            <person name="Chen Z."/>
            <person name="Freedman E."/>
            <person name="Gellesch M."/>
            <person name="Goldberg J."/>
            <person name="Griggs A."/>
            <person name="Gujja S."/>
            <person name="Heilman E."/>
            <person name="Heiman D."/>
            <person name="Hepburn T."/>
            <person name="Howarth C."/>
            <person name="Jen D."/>
            <person name="Larson L."/>
            <person name="Mehta T."/>
            <person name="Park D."/>
            <person name="Pearson M."/>
            <person name="Roberts A."/>
            <person name="Saif S."/>
            <person name="Shenoy N."/>
            <person name="Sisk P."/>
            <person name="Stolte C."/>
            <person name="Sykes S."/>
            <person name="Thomson T."/>
            <person name="Walk T."/>
            <person name="White J."/>
            <person name="Yandava C."/>
            <person name="Burger G."/>
            <person name="Gray M.W."/>
            <person name="Holland P.W.H."/>
            <person name="King N."/>
            <person name="Lang F.B.F."/>
            <person name="Roger A.J."/>
            <person name="Ruiz-Trillo I."/>
            <person name="Lander E."/>
            <person name="Nusbaum C."/>
        </authorList>
    </citation>
    <scope>NUCLEOTIDE SEQUENCE [LARGE SCALE GENOMIC DNA]</scope>
    <source>
        <strain evidence="11 12">ATCC 50062</strain>
    </source>
</reference>
<feature type="binding site" evidence="7">
    <location>
        <position position="104"/>
    </location>
    <ligand>
        <name>Zn(2+)</name>
        <dbReference type="ChEBI" id="CHEBI:29105"/>
        <label>2</label>
    </ligand>
</feature>
<evidence type="ECO:0000313" key="11">
    <source>
        <dbReference type="EMBL" id="KNC48206.1"/>
    </source>
</evidence>
<dbReference type="SMART" id="SM00661">
    <property type="entry name" value="RPOL9"/>
    <property type="match status" value="1"/>
</dbReference>
<dbReference type="Pfam" id="PF02150">
    <property type="entry name" value="Zn_ribbon_RPB9"/>
    <property type="match status" value="1"/>
</dbReference>
<dbReference type="InterPro" id="IPR001529">
    <property type="entry name" value="Zn_ribbon_RPB9"/>
</dbReference>
<dbReference type="CDD" id="cd10508">
    <property type="entry name" value="Zn-ribbon_RPB9"/>
    <property type="match status" value="1"/>
</dbReference>
<keyword evidence="5 6" id="KW-0539">Nucleus</keyword>
<feature type="domain" description="TFIIS-type" evidence="10">
    <location>
        <begin position="73"/>
        <end position="114"/>
    </location>
</feature>
<dbReference type="GO" id="GO:0005665">
    <property type="term" value="C:RNA polymerase II, core complex"/>
    <property type="evidence" value="ECO:0007669"/>
    <property type="project" value="TreeGrafter"/>
</dbReference>
<dbReference type="InterPro" id="IPR001222">
    <property type="entry name" value="Znf_TFIIS"/>
</dbReference>
<comment type="function">
    <text evidence="6">DNA-dependent RNA polymerase catalyzes the transcription of DNA into RNA using the four ribonucleoside triphosphates as substrates.</text>
</comment>
<dbReference type="EMBL" id="GL349450">
    <property type="protein sequence ID" value="KNC48206.1"/>
    <property type="molecule type" value="Genomic_DNA"/>
</dbReference>
<dbReference type="PANTHER" id="PTHR11239:SF1">
    <property type="entry name" value="DNA-DIRECTED RNA POLYMERASE II SUBUNIT RPB9"/>
    <property type="match status" value="1"/>
</dbReference>
<dbReference type="SUPFAM" id="SSF57783">
    <property type="entry name" value="Zinc beta-ribbon"/>
    <property type="match status" value="2"/>
</dbReference>
<evidence type="ECO:0000256" key="3">
    <source>
        <dbReference type="ARBA" id="ARBA00022771"/>
    </source>
</evidence>
<keyword evidence="3 8" id="KW-0863">Zinc-finger</keyword>
<dbReference type="Gene3D" id="2.20.25.10">
    <property type="match status" value="2"/>
</dbReference>
<evidence type="ECO:0000256" key="5">
    <source>
        <dbReference type="ARBA" id="ARBA00023242"/>
    </source>
</evidence>
<dbReference type="AlphaFoldDB" id="A0A0L0D811"/>
<dbReference type="GO" id="GO:0003899">
    <property type="term" value="F:DNA-directed RNA polymerase activity"/>
    <property type="evidence" value="ECO:0007669"/>
    <property type="project" value="InterPro"/>
</dbReference>
<dbReference type="InterPro" id="IPR012164">
    <property type="entry name" value="Rpa12/Rpb9/Rpc10/TFS"/>
</dbReference>
<comment type="similarity">
    <text evidence="6 9">Belongs to the archaeal rpoM/eukaryotic RPA12/RPB9/RPC11 RNA polymerase family.</text>
</comment>
<evidence type="ECO:0000256" key="1">
    <source>
        <dbReference type="ARBA" id="ARBA00004604"/>
    </source>
</evidence>
<evidence type="ECO:0000259" key="10">
    <source>
        <dbReference type="PROSITE" id="PS51133"/>
    </source>
</evidence>